<dbReference type="PANTHER" id="PTHR42718:SF46">
    <property type="entry name" value="BLR6921 PROTEIN"/>
    <property type="match status" value="1"/>
</dbReference>
<dbReference type="EMBL" id="JANSKX010000029">
    <property type="protein sequence ID" value="MCY1595269.1"/>
    <property type="molecule type" value="Genomic_DNA"/>
</dbReference>
<feature type="transmembrane region" description="Helical" evidence="7">
    <location>
        <begin position="12"/>
        <end position="34"/>
    </location>
</feature>
<reference evidence="9" key="1">
    <citation type="journal article" date="2022" name="Int. J. Mol. Sci.">
        <title>Phenotypic and genotypic virulence characterisation of Staphylococcus pettenkoferi strains isolated from human bloodstream and diabetic foot infections.</title>
        <authorList>
            <person name="Magnan C."/>
        </authorList>
    </citation>
    <scope>NUCLEOTIDE SEQUENCE</scope>
    <source>
        <strain evidence="9">NSP020P</strain>
    </source>
</reference>
<dbReference type="GO" id="GO:0022857">
    <property type="term" value="F:transmembrane transporter activity"/>
    <property type="evidence" value="ECO:0007669"/>
    <property type="project" value="InterPro"/>
</dbReference>
<protein>
    <submittedName>
        <fullName evidence="9">MFS transporter</fullName>
    </submittedName>
</protein>
<comment type="subcellular location">
    <subcellularLocation>
        <location evidence="1">Cell membrane</location>
        <topology evidence="1">Multi-pass membrane protein</topology>
    </subcellularLocation>
</comment>
<dbReference type="GO" id="GO:0005886">
    <property type="term" value="C:plasma membrane"/>
    <property type="evidence" value="ECO:0007669"/>
    <property type="project" value="UniProtKB-SubCell"/>
</dbReference>
<feature type="transmembrane region" description="Helical" evidence="7">
    <location>
        <begin position="298"/>
        <end position="318"/>
    </location>
</feature>
<evidence type="ECO:0000313" key="9">
    <source>
        <dbReference type="EMBL" id="MCY1595269.1"/>
    </source>
</evidence>
<gene>
    <name evidence="9" type="ORF">NW112_08480</name>
</gene>
<dbReference type="CDD" id="cd17321">
    <property type="entry name" value="MFS_MMR_MDR_like"/>
    <property type="match status" value="1"/>
</dbReference>
<proteinExistence type="predicted"/>
<evidence type="ECO:0000256" key="5">
    <source>
        <dbReference type="ARBA" id="ARBA00022989"/>
    </source>
</evidence>
<feature type="transmembrane region" description="Helical" evidence="7">
    <location>
        <begin position="358"/>
        <end position="379"/>
    </location>
</feature>
<dbReference type="InterPro" id="IPR020846">
    <property type="entry name" value="MFS_dom"/>
</dbReference>
<keyword evidence="5 7" id="KW-1133">Transmembrane helix</keyword>
<keyword evidence="6 7" id="KW-0472">Membrane</keyword>
<keyword evidence="4 7" id="KW-0812">Transmembrane</keyword>
<keyword evidence="3" id="KW-1003">Cell membrane</keyword>
<dbReference type="Gene3D" id="1.20.1250.20">
    <property type="entry name" value="MFS general substrate transporter like domains"/>
    <property type="match status" value="1"/>
</dbReference>
<feature type="transmembrane region" description="Helical" evidence="7">
    <location>
        <begin position="78"/>
        <end position="97"/>
    </location>
</feature>
<evidence type="ECO:0000313" key="10">
    <source>
        <dbReference type="Proteomes" id="UP001081438"/>
    </source>
</evidence>
<feature type="transmembrane region" description="Helical" evidence="7">
    <location>
        <begin position="103"/>
        <end position="124"/>
    </location>
</feature>
<evidence type="ECO:0000256" key="4">
    <source>
        <dbReference type="ARBA" id="ARBA00022692"/>
    </source>
</evidence>
<dbReference type="Pfam" id="PF07690">
    <property type="entry name" value="MFS_1"/>
    <property type="match status" value="1"/>
</dbReference>
<dbReference type="Gene3D" id="1.20.1720.10">
    <property type="entry name" value="Multidrug resistance protein D"/>
    <property type="match status" value="1"/>
</dbReference>
<organism evidence="9 10">
    <name type="scientific">Staphylococcus pettenkoferi</name>
    <dbReference type="NCBI Taxonomy" id="170573"/>
    <lineage>
        <taxon>Bacteria</taxon>
        <taxon>Bacillati</taxon>
        <taxon>Bacillota</taxon>
        <taxon>Bacilli</taxon>
        <taxon>Bacillales</taxon>
        <taxon>Staphylococcaceae</taxon>
        <taxon>Staphylococcus</taxon>
    </lineage>
</organism>
<dbReference type="SUPFAM" id="SSF103473">
    <property type="entry name" value="MFS general substrate transporter"/>
    <property type="match status" value="1"/>
</dbReference>
<dbReference type="PROSITE" id="PS50850">
    <property type="entry name" value="MFS"/>
    <property type="match status" value="1"/>
</dbReference>
<dbReference type="PRINTS" id="PR01036">
    <property type="entry name" value="TCRTETB"/>
</dbReference>
<feature type="transmembrane region" description="Helical" evidence="7">
    <location>
        <begin position="269"/>
        <end position="292"/>
    </location>
</feature>
<feature type="transmembrane region" description="Helical" evidence="7">
    <location>
        <begin position="433"/>
        <end position="453"/>
    </location>
</feature>
<dbReference type="InterPro" id="IPR011701">
    <property type="entry name" value="MFS"/>
</dbReference>
<evidence type="ECO:0000256" key="2">
    <source>
        <dbReference type="ARBA" id="ARBA00022448"/>
    </source>
</evidence>
<evidence type="ECO:0000256" key="1">
    <source>
        <dbReference type="ARBA" id="ARBA00004651"/>
    </source>
</evidence>
<dbReference type="AlphaFoldDB" id="A0A9Q4H0X8"/>
<accession>A0A9Q4H0X8</accession>
<dbReference type="PANTHER" id="PTHR42718">
    <property type="entry name" value="MAJOR FACILITATOR SUPERFAMILY MULTIDRUG TRANSPORTER MFSC"/>
    <property type="match status" value="1"/>
</dbReference>
<evidence type="ECO:0000256" key="3">
    <source>
        <dbReference type="ARBA" id="ARBA00022475"/>
    </source>
</evidence>
<dbReference type="InterPro" id="IPR036259">
    <property type="entry name" value="MFS_trans_sf"/>
</dbReference>
<evidence type="ECO:0000256" key="7">
    <source>
        <dbReference type="SAM" id="Phobius"/>
    </source>
</evidence>
<feature type="transmembrane region" description="Helical" evidence="7">
    <location>
        <begin position="400"/>
        <end position="421"/>
    </location>
</feature>
<comment type="caution">
    <text evidence="9">The sequence shown here is derived from an EMBL/GenBank/DDBJ whole genome shotgun (WGS) entry which is preliminary data.</text>
</comment>
<evidence type="ECO:0000259" key="8">
    <source>
        <dbReference type="PROSITE" id="PS50850"/>
    </source>
</evidence>
<dbReference type="Proteomes" id="UP001081438">
    <property type="component" value="Unassembled WGS sequence"/>
</dbReference>
<feature type="transmembrane region" description="Helical" evidence="7">
    <location>
        <begin position="136"/>
        <end position="160"/>
    </location>
</feature>
<dbReference type="RefSeq" id="WP_268211369.1">
    <property type="nucleotide sequence ID" value="NZ_JANSKK010000004.1"/>
</dbReference>
<feature type="transmembrane region" description="Helical" evidence="7">
    <location>
        <begin position="46"/>
        <end position="66"/>
    </location>
</feature>
<feature type="transmembrane region" description="Helical" evidence="7">
    <location>
        <begin position="330"/>
        <end position="352"/>
    </location>
</feature>
<name>A0A9Q4H0X8_9STAP</name>
<evidence type="ECO:0000256" key="6">
    <source>
        <dbReference type="ARBA" id="ARBA00023136"/>
    </source>
</evidence>
<feature type="transmembrane region" description="Helical" evidence="7">
    <location>
        <begin position="206"/>
        <end position="223"/>
    </location>
</feature>
<feature type="domain" description="Major facilitator superfamily (MFS) profile" evidence="8">
    <location>
        <begin position="12"/>
        <end position="457"/>
    </location>
</feature>
<keyword evidence="2" id="KW-0813">Transport</keyword>
<feature type="transmembrane region" description="Helical" evidence="7">
    <location>
        <begin position="229"/>
        <end position="248"/>
    </location>
</feature>
<sequence length="457" mass="50004">MNVVSNYFERIVVFTAGMGMFLSTLDTGIINVALPTLVKRFHVDTTTITWTVTLYTLLLTGTIIAFGRLSDRYNRLNIYSIGLLLFLIASVLCGISNHILQLIIFRGLQGIGAAMLQGTATAIITTNVSEERKGSAFGTLSIILGIGPVLGPSLGGVLLSIANWRWIFWINIPFVCVGLVGCWLLKKRIIQEQNTSLNLDLRGNTLLFVSVCCLLQGLTSWAHQSITKFSVYGFILISIIAFCVFIKWELKGQHPILNLRLFKDFSFSVSMLAILVFGGATSLGFIVPPYILGKICYLSSWQIGIVNLASPLGLVLISKTAGKLMNRINNIVLMSVGLGVMAIAYGSLGLFQSSLTPLLFFIFLFIYGVGGGLFLPSNTSVIMNSVSRSMQGTVGSAQRMVQNIGIALYTAITSLFINHSASKTTLILGAREAWLFASLTILLIFMPFIVRYLKEKY</sequence>
<feature type="transmembrane region" description="Helical" evidence="7">
    <location>
        <begin position="166"/>
        <end position="185"/>
    </location>
</feature>